<dbReference type="CDD" id="cd02216">
    <property type="entry name" value="cupin_GDO-like_N"/>
    <property type="match status" value="1"/>
</dbReference>
<organism evidence="5 6">
    <name type="scientific">Amorphus orientalis</name>
    <dbReference type="NCBI Taxonomy" id="649198"/>
    <lineage>
        <taxon>Bacteria</taxon>
        <taxon>Pseudomonadati</taxon>
        <taxon>Pseudomonadota</taxon>
        <taxon>Alphaproteobacteria</taxon>
        <taxon>Hyphomicrobiales</taxon>
        <taxon>Amorphaceae</taxon>
        <taxon>Amorphus</taxon>
    </lineage>
</organism>
<keyword evidence="6" id="KW-1185">Reference proteome</keyword>
<feature type="domain" description="Cupin type-2" evidence="4">
    <location>
        <begin position="102"/>
        <end position="169"/>
    </location>
</feature>
<dbReference type="InterPro" id="IPR011051">
    <property type="entry name" value="RmlC_Cupin_sf"/>
</dbReference>
<accession>A0AAE3VN72</accession>
<dbReference type="InterPro" id="IPR047183">
    <property type="entry name" value="GDO-like"/>
</dbReference>
<dbReference type="EC" id="1.13.11.4" evidence="3"/>
<dbReference type="RefSeq" id="WP_306884830.1">
    <property type="nucleotide sequence ID" value="NZ_JAUSUL010000001.1"/>
</dbReference>
<dbReference type="NCBIfam" id="TIGR02272">
    <property type="entry name" value="gentisate_1_2"/>
    <property type="match status" value="1"/>
</dbReference>
<dbReference type="SUPFAM" id="SSF51182">
    <property type="entry name" value="RmlC-like cupins"/>
    <property type="match status" value="1"/>
</dbReference>
<keyword evidence="2 5" id="KW-0560">Oxidoreductase</keyword>
<evidence type="ECO:0000256" key="3">
    <source>
        <dbReference type="NCBIfam" id="TIGR02272"/>
    </source>
</evidence>
<dbReference type="AlphaFoldDB" id="A0AAE3VN72"/>
<proteinExistence type="predicted"/>
<dbReference type="Gene3D" id="2.60.120.10">
    <property type="entry name" value="Jelly Rolls"/>
    <property type="match status" value="1"/>
</dbReference>
<dbReference type="Pfam" id="PF07883">
    <property type="entry name" value="Cupin_2"/>
    <property type="match status" value="1"/>
</dbReference>
<evidence type="ECO:0000259" key="4">
    <source>
        <dbReference type="Pfam" id="PF07883"/>
    </source>
</evidence>
<gene>
    <name evidence="5" type="ORF">J2S73_001474</name>
</gene>
<dbReference type="EMBL" id="JAUSUL010000001">
    <property type="protein sequence ID" value="MDQ0315037.1"/>
    <property type="molecule type" value="Genomic_DNA"/>
</dbReference>
<sequence>MTQTAHATNHSDDATRAKRQDFYDRLAPKNLAPLWEVLKGLMPPEPTSKAVPHQWRYEEVRPLLMESGDLLTAEEAERRVLVLENPAFPGESRATATIYAGLQLIMPGETAPAHRHTPSALRFMLEGEGAFTAVGGERTTMRAGDFVITPNWAFHDHGNEGSGPCAWLDGLDIPMVRFFETVFSEGYNDKSQSLTRPEGDALARFGSRMLPLDDSGRRYGQTTPIFNYPYERTREALVAAAKGEAPDPHLATTLRYANPVDGGWTMPTMSAWMTHVEKGFETKRMRSTDGIVLCVAEGRGQITTGDKTFSYAPRDVIVLPAWAWRSFKAEEDSFLFCISDRVAQEKLGFFREERG</sequence>
<dbReference type="PANTHER" id="PTHR41517">
    <property type="entry name" value="1,2-DIOXYGENASE PROTEIN-RELATED"/>
    <property type="match status" value="1"/>
</dbReference>
<protein>
    <recommendedName>
        <fullName evidence="3">Gentisate 1,2-dioxygenase</fullName>
        <ecNumber evidence="3">1.13.11.4</ecNumber>
    </recommendedName>
</protein>
<evidence type="ECO:0000256" key="1">
    <source>
        <dbReference type="ARBA" id="ARBA00022964"/>
    </source>
</evidence>
<reference evidence="5" key="1">
    <citation type="submission" date="2023-07" db="EMBL/GenBank/DDBJ databases">
        <title>Genomic Encyclopedia of Type Strains, Phase IV (KMG-IV): sequencing the most valuable type-strain genomes for metagenomic binning, comparative biology and taxonomic classification.</title>
        <authorList>
            <person name="Goeker M."/>
        </authorList>
    </citation>
    <scope>NUCLEOTIDE SEQUENCE</scope>
    <source>
        <strain evidence="5">DSM 21202</strain>
    </source>
</reference>
<name>A0AAE3VN72_9HYPH</name>
<comment type="caution">
    <text evidence="5">The sequence shown here is derived from an EMBL/GenBank/DDBJ whole genome shotgun (WGS) entry which is preliminary data.</text>
</comment>
<dbReference type="PANTHER" id="PTHR41517:SF1">
    <property type="entry name" value="CUPIN"/>
    <property type="match status" value="1"/>
</dbReference>
<dbReference type="Proteomes" id="UP001229244">
    <property type="component" value="Unassembled WGS sequence"/>
</dbReference>
<dbReference type="CDD" id="cd06992">
    <property type="entry name" value="cupin_GDO-like_C"/>
    <property type="match status" value="1"/>
</dbReference>
<dbReference type="GO" id="GO:0047922">
    <property type="term" value="F:gentisate 1,2-dioxygenase activity"/>
    <property type="evidence" value="ECO:0007669"/>
    <property type="project" value="UniProtKB-UniRule"/>
</dbReference>
<evidence type="ECO:0000313" key="6">
    <source>
        <dbReference type="Proteomes" id="UP001229244"/>
    </source>
</evidence>
<dbReference type="InterPro" id="IPR011960">
    <property type="entry name" value="Gentisate_dOase"/>
</dbReference>
<dbReference type="InterPro" id="IPR014710">
    <property type="entry name" value="RmlC-like_jellyroll"/>
</dbReference>
<evidence type="ECO:0000313" key="5">
    <source>
        <dbReference type="EMBL" id="MDQ0315037.1"/>
    </source>
</evidence>
<evidence type="ECO:0000256" key="2">
    <source>
        <dbReference type="ARBA" id="ARBA00023002"/>
    </source>
</evidence>
<keyword evidence="1" id="KW-0223">Dioxygenase</keyword>
<dbReference type="InterPro" id="IPR013096">
    <property type="entry name" value="Cupin_2"/>
</dbReference>